<organism evidence="2 3">
    <name type="scientific">Araneus ventricosus</name>
    <name type="common">Orbweaver spider</name>
    <name type="synonym">Epeira ventricosa</name>
    <dbReference type="NCBI Taxonomy" id="182803"/>
    <lineage>
        <taxon>Eukaryota</taxon>
        <taxon>Metazoa</taxon>
        <taxon>Ecdysozoa</taxon>
        <taxon>Arthropoda</taxon>
        <taxon>Chelicerata</taxon>
        <taxon>Arachnida</taxon>
        <taxon>Araneae</taxon>
        <taxon>Araneomorphae</taxon>
        <taxon>Entelegynae</taxon>
        <taxon>Araneoidea</taxon>
        <taxon>Araneidae</taxon>
        <taxon>Araneus</taxon>
    </lineage>
</organism>
<proteinExistence type="predicted"/>
<feature type="compositionally biased region" description="Basic and acidic residues" evidence="1">
    <location>
        <begin position="34"/>
        <end position="67"/>
    </location>
</feature>
<name>A0A4Y2KQP3_ARAVE</name>
<keyword evidence="3" id="KW-1185">Reference proteome</keyword>
<accession>A0A4Y2KQP3</accession>
<protein>
    <submittedName>
        <fullName evidence="2">Uncharacterized protein</fullName>
    </submittedName>
</protein>
<comment type="caution">
    <text evidence="2">The sequence shown here is derived from an EMBL/GenBank/DDBJ whole genome shotgun (WGS) entry which is preliminary data.</text>
</comment>
<evidence type="ECO:0000313" key="3">
    <source>
        <dbReference type="Proteomes" id="UP000499080"/>
    </source>
</evidence>
<dbReference type="AlphaFoldDB" id="A0A4Y2KQP3"/>
<evidence type="ECO:0000256" key="1">
    <source>
        <dbReference type="SAM" id="MobiDB-lite"/>
    </source>
</evidence>
<dbReference type="OrthoDB" id="6466835at2759"/>
<evidence type="ECO:0000313" key="2">
    <source>
        <dbReference type="EMBL" id="GBN04665.1"/>
    </source>
</evidence>
<dbReference type="Proteomes" id="UP000499080">
    <property type="component" value="Unassembled WGS sequence"/>
</dbReference>
<dbReference type="EMBL" id="BGPR01115654">
    <property type="protein sequence ID" value="GBN04665.1"/>
    <property type="molecule type" value="Genomic_DNA"/>
</dbReference>
<feature type="region of interest" description="Disordered" evidence="1">
    <location>
        <begin position="28"/>
        <end position="67"/>
    </location>
</feature>
<feature type="non-terminal residue" evidence="2">
    <location>
        <position position="1"/>
    </location>
</feature>
<gene>
    <name evidence="2" type="ORF">AVEN_221094_1</name>
</gene>
<sequence length="67" mass="8000">IYLFLTMPTLYEKEMESLRKLLAEVQTDEDRDFDNEGNRHDNVLEENFSDHGSFREHDTKSEEDGDF</sequence>
<reference evidence="2 3" key="1">
    <citation type="journal article" date="2019" name="Sci. Rep.">
        <title>Orb-weaving spider Araneus ventricosus genome elucidates the spidroin gene catalogue.</title>
        <authorList>
            <person name="Kono N."/>
            <person name="Nakamura H."/>
            <person name="Ohtoshi R."/>
            <person name="Moran D.A.P."/>
            <person name="Shinohara A."/>
            <person name="Yoshida Y."/>
            <person name="Fujiwara M."/>
            <person name="Mori M."/>
            <person name="Tomita M."/>
            <person name="Arakawa K."/>
        </authorList>
    </citation>
    <scope>NUCLEOTIDE SEQUENCE [LARGE SCALE GENOMIC DNA]</scope>
</reference>